<dbReference type="Pfam" id="PF00646">
    <property type="entry name" value="F-box"/>
    <property type="match status" value="1"/>
</dbReference>
<dbReference type="InterPro" id="IPR050232">
    <property type="entry name" value="FBL13/AtMIF1-like"/>
</dbReference>
<dbReference type="InterPro" id="IPR032675">
    <property type="entry name" value="LRR_dom_sf"/>
</dbReference>
<accession>A0A5A7QCR4</accession>
<dbReference type="Proteomes" id="UP000325081">
    <property type="component" value="Unassembled WGS sequence"/>
</dbReference>
<feature type="domain" description="F-box" evidence="1">
    <location>
        <begin position="34"/>
        <end position="72"/>
    </location>
</feature>
<protein>
    <submittedName>
        <fullName evidence="3">F-box/RNI-like/FBD-like domains-containing protein</fullName>
    </submittedName>
</protein>
<evidence type="ECO:0000313" key="3">
    <source>
        <dbReference type="EMBL" id="GER43095.1"/>
    </source>
</evidence>
<dbReference type="InterPro" id="IPR055411">
    <property type="entry name" value="LRR_FXL15/At3g58940/PEG3-like"/>
</dbReference>
<keyword evidence="4" id="KW-1185">Reference proteome</keyword>
<gene>
    <name evidence="3" type="ORF">STAS_19927</name>
</gene>
<dbReference type="SUPFAM" id="SSF81383">
    <property type="entry name" value="F-box domain"/>
    <property type="match status" value="1"/>
</dbReference>
<dbReference type="Pfam" id="PF24758">
    <property type="entry name" value="LRR_At5g56370"/>
    <property type="match status" value="1"/>
</dbReference>
<evidence type="ECO:0000259" key="2">
    <source>
        <dbReference type="Pfam" id="PF24758"/>
    </source>
</evidence>
<dbReference type="InterPro" id="IPR001810">
    <property type="entry name" value="F-box_dom"/>
</dbReference>
<comment type="caution">
    <text evidence="3">The sequence shown here is derived from an EMBL/GenBank/DDBJ whole genome shotgun (WGS) entry which is preliminary data.</text>
</comment>
<dbReference type="OrthoDB" id="896987at2759"/>
<dbReference type="EMBL" id="BKCP01006515">
    <property type="protein sequence ID" value="GER43095.1"/>
    <property type="molecule type" value="Genomic_DNA"/>
</dbReference>
<name>A0A5A7QCR4_STRAF</name>
<dbReference type="CDD" id="cd22160">
    <property type="entry name" value="F-box_AtFBL13-like"/>
    <property type="match status" value="1"/>
</dbReference>
<proteinExistence type="predicted"/>
<dbReference type="AlphaFoldDB" id="A0A5A7QCR4"/>
<dbReference type="PANTHER" id="PTHR31900">
    <property type="entry name" value="F-BOX/RNI SUPERFAMILY PROTEIN-RELATED"/>
    <property type="match status" value="1"/>
</dbReference>
<reference evidence="4" key="1">
    <citation type="journal article" date="2019" name="Curr. Biol.">
        <title>Genome Sequence of Striga asiatica Provides Insight into the Evolution of Plant Parasitism.</title>
        <authorList>
            <person name="Yoshida S."/>
            <person name="Kim S."/>
            <person name="Wafula E.K."/>
            <person name="Tanskanen J."/>
            <person name="Kim Y.M."/>
            <person name="Honaas L."/>
            <person name="Yang Z."/>
            <person name="Spallek T."/>
            <person name="Conn C.E."/>
            <person name="Ichihashi Y."/>
            <person name="Cheong K."/>
            <person name="Cui S."/>
            <person name="Der J.P."/>
            <person name="Gundlach H."/>
            <person name="Jiao Y."/>
            <person name="Hori C."/>
            <person name="Ishida J.K."/>
            <person name="Kasahara H."/>
            <person name="Kiba T."/>
            <person name="Kim M.S."/>
            <person name="Koo N."/>
            <person name="Laohavisit A."/>
            <person name="Lee Y.H."/>
            <person name="Lumba S."/>
            <person name="McCourt P."/>
            <person name="Mortimer J.C."/>
            <person name="Mutuku J.M."/>
            <person name="Nomura T."/>
            <person name="Sasaki-Sekimoto Y."/>
            <person name="Seto Y."/>
            <person name="Wang Y."/>
            <person name="Wakatake T."/>
            <person name="Sakakibara H."/>
            <person name="Demura T."/>
            <person name="Yamaguchi S."/>
            <person name="Yoneyama K."/>
            <person name="Manabe R.I."/>
            <person name="Nelson D.C."/>
            <person name="Schulman A.H."/>
            <person name="Timko M.P."/>
            <person name="dePamphilis C.W."/>
            <person name="Choi D."/>
            <person name="Shirasu K."/>
        </authorList>
    </citation>
    <scope>NUCLEOTIDE SEQUENCE [LARGE SCALE GENOMIC DNA]</scope>
    <source>
        <strain evidence="4">cv. UVA1</strain>
    </source>
</reference>
<dbReference type="PANTHER" id="PTHR31900:SF34">
    <property type="entry name" value="EMB|CAB62440.1-RELATED"/>
    <property type="match status" value="1"/>
</dbReference>
<feature type="domain" description="F-box/LRR-repeat protein 15/At3g58940/PEG3-like LRR" evidence="2">
    <location>
        <begin position="138"/>
        <end position="256"/>
    </location>
</feature>
<dbReference type="InterPro" id="IPR053781">
    <property type="entry name" value="F-box_AtFBL13-like"/>
</dbReference>
<feature type="non-terminal residue" evidence="3">
    <location>
        <position position="1"/>
    </location>
</feature>
<dbReference type="Gene3D" id="3.80.10.10">
    <property type="entry name" value="Ribonuclease Inhibitor"/>
    <property type="match status" value="1"/>
</dbReference>
<organism evidence="3 4">
    <name type="scientific">Striga asiatica</name>
    <name type="common">Asiatic witchweed</name>
    <name type="synonym">Buchnera asiatica</name>
    <dbReference type="NCBI Taxonomy" id="4170"/>
    <lineage>
        <taxon>Eukaryota</taxon>
        <taxon>Viridiplantae</taxon>
        <taxon>Streptophyta</taxon>
        <taxon>Embryophyta</taxon>
        <taxon>Tracheophyta</taxon>
        <taxon>Spermatophyta</taxon>
        <taxon>Magnoliopsida</taxon>
        <taxon>eudicotyledons</taxon>
        <taxon>Gunneridae</taxon>
        <taxon>Pentapetalae</taxon>
        <taxon>asterids</taxon>
        <taxon>lamiids</taxon>
        <taxon>Lamiales</taxon>
        <taxon>Orobanchaceae</taxon>
        <taxon>Buchnereae</taxon>
        <taxon>Striga</taxon>
    </lineage>
</organism>
<evidence type="ECO:0000313" key="4">
    <source>
        <dbReference type="Proteomes" id="UP000325081"/>
    </source>
</evidence>
<dbReference type="SUPFAM" id="SSF52058">
    <property type="entry name" value="L domain-like"/>
    <property type="match status" value="1"/>
</dbReference>
<sequence length="465" mass="53448">VPFVRTYMEKTKQSGGKRLKFSDGEQNMASIDRLSSLPDVVICHILSFLETKFSVATSVLGKRWRFLWAHVPCLDFYDDDFRDETQTSDIIHRVLLRHKAKTMDTFTLNVSCNDYQLETLITTAIDRNIRNLYLEHSLDRFPRYLFNCKTIVDLKLDDGCPSLSAVDNVSLPSLKKLYIFNLICENDDALPHFLSGCPSLEELNLAFEFAEESIYVGCINISSPTIKMLQLSMGMYALEYRVIINAPALRYLEVYDYDLECMTIPITMISLVEADICFDNYWFSKHKRKYSSTVMKFLHSLCYVKCLKISGSGFEKKLELDLHDLTCPSNLKYRMIINAPTLRYLQLDGCDSECITVPITMVSLVEADICLQSYHSMLCLKISSWEFEQFLVAFVPTLVAVAAARLLAIPVDFAQSNLQSARVYFILQFKNTFPLHNFQGWRRKLTNVGVKGKVLIILEYLLPHK</sequence>
<dbReference type="InterPro" id="IPR036047">
    <property type="entry name" value="F-box-like_dom_sf"/>
</dbReference>
<feature type="non-terminal residue" evidence="3">
    <location>
        <position position="465"/>
    </location>
</feature>
<evidence type="ECO:0000259" key="1">
    <source>
        <dbReference type="Pfam" id="PF00646"/>
    </source>
</evidence>